<sequence>MVKHKVQKRPGITSAKWGDLTAHLFLIALSLIVAFPFIWMVTSALKTRDEIWMFPPKLLPQVPQWQNFMEAWHGAPFGQYVFNSVFTAGCIVAIQIINSSMMAYVLTQLKFRGRNLLFALIMGTYMLPVAATYVPSYVILGNLNWLDTYRGLIISNATSVFGIFLMRQAFLQVHRETVEAALLDGAGHWTILWRIFMPISKTTVVTFGLISFVTNYNNYLWPMLITKSENMRLVTQGLRQYFIGGGAYGLNWPQIMAASTFTIAPLLIVFFLAQNWFMKGIGDTGIKG</sequence>
<evidence type="ECO:0000256" key="6">
    <source>
        <dbReference type="ARBA" id="ARBA00023136"/>
    </source>
</evidence>
<feature type="transmembrane region" description="Helical" evidence="7">
    <location>
        <begin position="20"/>
        <end position="39"/>
    </location>
</feature>
<evidence type="ECO:0000313" key="10">
    <source>
        <dbReference type="Proteomes" id="UP000006346"/>
    </source>
</evidence>
<dbReference type="SUPFAM" id="SSF161098">
    <property type="entry name" value="MetI-like"/>
    <property type="match status" value="1"/>
</dbReference>
<feature type="domain" description="ABC transmembrane type-1" evidence="8">
    <location>
        <begin position="81"/>
        <end position="273"/>
    </location>
</feature>
<dbReference type="STRING" id="768706.Desor_5470"/>
<dbReference type="EMBL" id="CP003108">
    <property type="protein sequence ID" value="AET70844.1"/>
    <property type="molecule type" value="Genomic_DNA"/>
</dbReference>
<keyword evidence="6 7" id="KW-0472">Membrane</keyword>
<proteinExistence type="inferred from homology"/>
<dbReference type="PANTHER" id="PTHR43744">
    <property type="entry name" value="ABC TRANSPORTER PERMEASE PROTEIN MG189-RELATED-RELATED"/>
    <property type="match status" value="1"/>
</dbReference>
<dbReference type="KEGG" id="dor:Desor_5470"/>
<dbReference type="Gene3D" id="1.10.3720.10">
    <property type="entry name" value="MetI-like"/>
    <property type="match status" value="1"/>
</dbReference>
<reference evidence="10" key="1">
    <citation type="submission" date="2011-11" db="EMBL/GenBank/DDBJ databases">
        <title>Complete sequence of Desulfosporosinus orientis DSM 765.</title>
        <authorList>
            <person name="Lucas S."/>
            <person name="Han J."/>
            <person name="Lapidus A."/>
            <person name="Cheng J.-F."/>
            <person name="Goodwin L."/>
            <person name="Pitluck S."/>
            <person name="Peters L."/>
            <person name="Ovchinnikova G."/>
            <person name="Teshima H."/>
            <person name="Detter J.C."/>
            <person name="Han C."/>
            <person name="Tapia R."/>
            <person name="Land M."/>
            <person name="Hauser L."/>
            <person name="Kyrpides N."/>
            <person name="Ivanova N."/>
            <person name="Pagani I."/>
            <person name="Pester M."/>
            <person name="Spring S."/>
            <person name="Ollivier B."/>
            <person name="Rattei T."/>
            <person name="Klenk H.-P."/>
            <person name="Wagner M."/>
            <person name="Loy A."/>
            <person name="Woyke T."/>
        </authorList>
    </citation>
    <scope>NUCLEOTIDE SEQUENCE [LARGE SCALE GENOMIC DNA]</scope>
    <source>
        <strain evidence="10">ATCC 19365 / DSM 765 / NCIMB 8382 / VKM B-1628</strain>
    </source>
</reference>
<dbReference type="RefSeq" id="WP_014187646.1">
    <property type="nucleotide sequence ID" value="NC_016584.1"/>
</dbReference>
<dbReference type="GO" id="GO:0055085">
    <property type="term" value="P:transmembrane transport"/>
    <property type="evidence" value="ECO:0007669"/>
    <property type="project" value="InterPro"/>
</dbReference>
<evidence type="ECO:0000259" key="8">
    <source>
        <dbReference type="PROSITE" id="PS50928"/>
    </source>
</evidence>
<dbReference type="eggNOG" id="COG0395">
    <property type="taxonomic scope" value="Bacteria"/>
</dbReference>
<feature type="transmembrane region" description="Helical" evidence="7">
    <location>
        <begin position="116"/>
        <end position="140"/>
    </location>
</feature>
<gene>
    <name evidence="9" type="ordered locus">Desor_5470</name>
</gene>
<keyword evidence="2 7" id="KW-0813">Transport</keyword>
<evidence type="ECO:0000256" key="7">
    <source>
        <dbReference type="RuleBase" id="RU363032"/>
    </source>
</evidence>
<evidence type="ECO:0000256" key="2">
    <source>
        <dbReference type="ARBA" id="ARBA00022448"/>
    </source>
</evidence>
<reference evidence="9 10" key="2">
    <citation type="journal article" date="2012" name="J. Bacteriol.">
        <title>Complete genome sequences of Desulfosporosinus orientis DSM765T, Desulfosporosinus youngiae DSM17734T, Desulfosporosinus meridiei DSM13257T, and Desulfosporosinus acidiphilus DSM22704T.</title>
        <authorList>
            <person name="Pester M."/>
            <person name="Brambilla E."/>
            <person name="Alazard D."/>
            <person name="Rattei T."/>
            <person name="Weinmaier T."/>
            <person name="Han J."/>
            <person name="Lucas S."/>
            <person name="Lapidus A."/>
            <person name="Cheng J.F."/>
            <person name="Goodwin L."/>
            <person name="Pitluck S."/>
            <person name="Peters L."/>
            <person name="Ovchinnikova G."/>
            <person name="Teshima H."/>
            <person name="Detter J.C."/>
            <person name="Han C.S."/>
            <person name="Tapia R."/>
            <person name="Land M.L."/>
            <person name="Hauser L."/>
            <person name="Kyrpides N.C."/>
            <person name="Ivanova N.N."/>
            <person name="Pagani I."/>
            <person name="Huntmann M."/>
            <person name="Wei C.L."/>
            <person name="Davenport K.W."/>
            <person name="Daligault H."/>
            <person name="Chain P.S."/>
            <person name="Chen A."/>
            <person name="Mavromatis K."/>
            <person name="Markowitz V."/>
            <person name="Szeto E."/>
            <person name="Mikhailova N."/>
            <person name="Pati A."/>
            <person name="Wagner M."/>
            <person name="Woyke T."/>
            <person name="Ollivier B."/>
            <person name="Klenk H.P."/>
            <person name="Spring S."/>
            <person name="Loy A."/>
        </authorList>
    </citation>
    <scope>NUCLEOTIDE SEQUENCE [LARGE SCALE GENOMIC DNA]</scope>
    <source>
        <strain evidence="10">ATCC 19365 / DSM 765 / NCIMB 8382 / VKM B-1628</strain>
    </source>
</reference>
<feature type="transmembrane region" description="Helical" evidence="7">
    <location>
        <begin position="191"/>
        <end position="213"/>
    </location>
</feature>
<dbReference type="AlphaFoldDB" id="G7WGB2"/>
<dbReference type="PANTHER" id="PTHR43744:SF12">
    <property type="entry name" value="ABC TRANSPORTER PERMEASE PROTEIN MG189-RELATED"/>
    <property type="match status" value="1"/>
</dbReference>
<dbReference type="HOGENOM" id="CLU_016047_1_1_9"/>
<dbReference type="Proteomes" id="UP000006346">
    <property type="component" value="Chromosome"/>
</dbReference>
<dbReference type="InterPro" id="IPR000515">
    <property type="entry name" value="MetI-like"/>
</dbReference>
<protein>
    <submittedName>
        <fullName evidence="9">ABC-type sugar transport system, permease component</fullName>
    </submittedName>
</protein>
<accession>G7WGB2</accession>
<comment type="similarity">
    <text evidence="7">Belongs to the binding-protein-dependent transport system permease family.</text>
</comment>
<evidence type="ECO:0000256" key="4">
    <source>
        <dbReference type="ARBA" id="ARBA00022692"/>
    </source>
</evidence>
<keyword evidence="4 7" id="KW-0812">Transmembrane</keyword>
<dbReference type="Pfam" id="PF00528">
    <property type="entry name" value="BPD_transp_1"/>
    <property type="match status" value="1"/>
</dbReference>
<organism evidence="9 10">
    <name type="scientific">Desulfosporosinus orientis (strain ATCC 19365 / DSM 765 / NCIMB 8382 / VKM B-1628 / Singapore I)</name>
    <name type="common">Desulfotomaculum orientis</name>
    <dbReference type="NCBI Taxonomy" id="768706"/>
    <lineage>
        <taxon>Bacteria</taxon>
        <taxon>Bacillati</taxon>
        <taxon>Bacillota</taxon>
        <taxon>Clostridia</taxon>
        <taxon>Eubacteriales</taxon>
        <taxon>Desulfitobacteriaceae</taxon>
        <taxon>Desulfosporosinus</taxon>
    </lineage>
</organism>
<dbReference type="CDD" id="cd06261">
    <property type="entry name" value="TM_PBP2"/>
    <property type="match status" value="1"/>
</dbReference>
<dbReference type="PATRIC" id="fig|768706.3.peg.5573"/>
<evidence type="ECO:0000313" key="9">
    <source>
        <dbReference type="EMBL" id="AET70844.1"/>
    </source>
</evidence>
<keyword evidence="9" id="KW-0762">Sugar transport</keyword>
<name>G7WGB2_DESOD</name>
<feature type="transmembrane region" description="Helical" evidence="7">
    <location>
        <begin position="152"/>
        <end position="170"/>
    </location>
</feature>
<evidence type="ECO:0000256" key="5">
    <source>
        <dbReference type="ARBA" id="ARBA00022989"/>
    </source>
</evidence>
<evidence type="ECO:0000256" key="1">
    <source>
        <dbReference type="ARBA" id="ARBA00004651"/>
    </source>
</evidence>
<keyword evidence="3" id="KW-1003">Cell membrane</keyword>
<dbReference type="InterPro" id="IPR035906">
    <property type="entry name" value="MetI-like_sf"/>
</dbReference>
<feature type="transmembrane region" description="Helical" evidence="7">
    <location>
        <begin position="80"/>
        <end position="104"/>
    </location>
</feature>
<feature type="transmembrane region" description="Helical" evidence="7">
    <location>
        <begin position="255"/>
        <end position="273"/>
    </location>
</feature>
<comment type="subcellular location">
    <subcellularLocation>
        <location evidence="1 7">Cell membrane</location>
        <topology evidence="1 7">Multi-pass membrane protein</topology>
    </subcellularLocation>
</comment>
<evidence type="ECO:0000256" key="3">
    <source>
        <dbReference type="ARBA" id="ARBA00022475"/>
    </source>
</evidence>
<keyword evidence="5 7" id="KW-1133">Transmembrane helix</keyword>
<keyword evidence="10" id="KW-1185">Reference proteome</keyword>
<dbReference type="PROSITE" id="PS50928">
    <property type="entry name" value="ABC_TM1"/>
    <property type="match status" value="1"/>
</dbReference>
<dbReference type="GO" id="GO:0005886">
    <property type="term" value="C:plasma membrane"/>
    <property type="evidence" value="ECO:0007669"/>
    <property type="project" value="UniProtKB-SubCell"/>
</dbReference>